<keyword evidence="3" id="KW-1185">Reference proteome</keyword>
<protein>
    <submittedName>
        <fullName evidence="2">Uncharacterized protein</fullName>
    </submittedName>
</protein>
<feature type="non-terminal residue" evidence="2">
    <location>
        <position position="1"/>
    </location>
</feature>
<evidence type="ECO:0000313" key="3">
    <source>
        <dbReference type="Proteomes" id="UP000673691"/>
    </source>
</evidence>
<proteinExistence type="predicted"/>
<gene>
    <name evidence="2" type="ORF">BJ554DRAFT_160</name>
</gene>
<reference evidence="2 3" key="1">
    <citation type="journal article" name="Sci. Rep.">
        <title>Genome-scale phylogenetic analyses confirm Olpidium as the closest living zoosporic fungus to the non-flagellated, terrestrial fungi.</title>
        <authorList>
            <person name="Chang Y."/>
            <person name="Rochon D."/>
            <person name="Sekimoto S."/>
            <person name="Wang Y."/>
            <person name="Chovatia M."/>
            <person name="Sandor L."/>
            <person name="Salamov A."/>
            <person name="Grigoriev I.V."/>
            <person name="Stajich J.E."/>
            <person name="Spatafora J.W."/>
        </authorList>
    </citation>
    <scope>NUCLEOTIDE SEQUENCE [LARGE SCALE GENOMIC DNA]</scope>
    <source>
        <strain evidence="2">S191</strain>
    </source>
</reference>
<comment type="caution">
    <text evidence="2">The sequence shown here is derived from an EMBL/GenBank/DDBJ whole genome shotgun (WGS) entry which is preliminary data.</text>
</comment>
<feature type="region of interest" description="Disordered" evidence="1">
    <location>
        <begin position="1"/>
        <end position="44"/>
    </location>
</feature>
<evidence type="ECO:0000313" key="2">
    <source>
        <dbReference type="EMBL" id="KAG5459438.1"/>
    </source>
</evidence>
<feature type="region of interest" description="Disordered" evidence="1">
    <location>
        <begin position="81"/>
        <end position="147"/>
    </location>
</feature>
<dbReference type="Proteomes" id="UP000673691">
    <property type="component" value="Unassembled WGS sequence"/>
</dbReference>
<dbReference type="OrthoDB" id="10666797at2759"/>
<dbReference type="EMBL" id="JAEFCI010006844">
    <property type="protein sequence ID" value="KAG5459438.1"/>
    <property type="molecule type" value="Genomic_DNA"/>
</dbReference>
<dbReference type="AlphaFoldDB" id="A0A8H7ZUS8"/>
<sequence length="302" mass="33316">EKGRPKLLTTARGRRTTRQTRSRPLATEVERNPNSPAGDQPRTCNDLPAATFAVLRALDNPWKIKNLDFRALILHHTRNRRQGGKLVRSNCQGKESAGKKKCGGKGQSPGQATPQKNLLAVKKPVGKAGAEKKSEEYGDEPSENVPVNFDMSVDLPTDGKPTNPTRATPVLATSKPTVHSGVLSKKIGLRVFALVRHASLPSSRASARNGPERNLRYCQVALGCRDNVFSLKFTFTAAPRLRRRQELSPKLCQLGLQRPQVVARVRRDADEVGQNPFGRNPAQGSFTRVSAWWREGPARRAR</sequence>
<name>A0A8H7ZUS8_9FUNG</name>
<feature type="compositionally biased region" description="Basic residues" evidence="1">
    <location>
        <begin position="12"/>
        <end position="21"/>
    </location>
</feature>
<accession>A0A8H7ZUS8</accession>
<evidence type="ECO:0000256" key="1">
    <source>
        <dbReference type="SAM" id="MobiDB-lite"/>
    </source>
</evidence>
<organism evidence="2 3">
    <name type="scientific">Olpidium bornovanus</name>
    <dbReference type="NCBI Taxonomy" id="278681"/>
    <lineage>
        <taxon>Eukaryota</taxon>
        <taxon>Fungi</taxon>
        <taxon>Fungi incertae sedis</taxon>
        <taxon>Olpidiomycota</taxon>
        <taxon>Olpidiomycotina</taxon>
        <taxon>Olpidiomycetes</taxon>
        <taxon>Olpidiales</taxon>
        <taxon>Olpidiaceae</taxon>
        <taxon>Olpidium</taxon>
    </lineage>
</organism>